<keyword evidence="9" id="KW-1185">Reference proteome</keyword>
<dbReference type="Gene3D" id="3.20.20.100">
    <property type="entry name" value="NADP-dependent oxidoreductase domain"/>
    <property type="match status" value="1"/>
</dbReference>
<feature type="binding site" evidence="5">
    <location>
        <position position="107"/>
    </location>
    <ligand>
        <name>substrate</name>
    </ligand>
</feature>
<proteinExistence type="inferred from homology"/>
<dbReference type="AlphaFoldDB" id="A0A5B9Y5D3"/>
<dbReference type="EMBL" id="CP043026">
    <property type="protein sequence ID" value="QEH61242.1"/>
    <property type="molecule type" value="Genomic_DNA"/>
</dbReference>
<dbReference type="FunFam" id="3.20.20.100:FF:000015">
    <property type="entry name" value="Oxidoreductase, aldo/keto reductase family"/>
    <property type="match status" value="1"/>
</dbReference>
<organism evidence="8 9">
    <name type="scientific">Spiroplasma chinense</name>
    <dbReference type="NCBI Taxonomy" id="216932"/>
    <lineage>
        <taxon>Bacteria</taxon>
        <taxon>Bacillati</taxon>
        <taxon>Mycoplasmatota</taxon>
        <taxon>Mollicutes</taxon>
        <taxon>Entomoplasmatales</taxon>
        <taxon>Spiroplasmataceae</taxon>
        <taxon>Spiroplasma</taxon>
    </lineage>
</organism>
<evidence type="ECO:0000313" key="8">
    <source>
        <dbReference type="EMBL" id="QEH61242.1"/>
    </source>
</evidence>
<evidence type="ECO:0000256" key="1">
    <source>
        <dbReference type="ARBA" id="ARBA00007905"/>
    </source>
</evidence>
<evidence type="ECO:0000256" key="6">
    <source>
        <dbReference type="PIRSR" id="PIRSR000097-3"/>
    </source>
</evidence>
<dbReference type="PANTHER" id="PTHR43827">
    <property type="entry name" value="2,5-DIKETO-D-GLUCONIC ACID REDUCTASE"/>
    <property type="match status" value="1"/>
</dbReference>
<protein>
    <submittedName>
        <fullName evidence="8">Aldo/keto reductase</fullName>
    </submittedName>
</protein>
<evidence type="ECO:0000256" key="4">
    <source>
        <dbReference type="PIRSR" id="PIRSR000097-1"/>
    </source>
</evidence>
<dbReference type="PIRSF" id="PIRSF000097">
    <property type="entry name" value="AKR"/>
    <property type="match status" value="1"/>
</dbReference>
<sequence>MKKITLNDGNQMPVISFGTFQITDFKECERAVLDALAVGFRAIDTAQSYMNEQAVGNALAKTEVKREEIFLTTKIWLSNYGYEQTIASFKRSLERLQTPYVDLVLLHQPFGEYRESFKALVSLKEQGLIKSIGVSNFYDDKLVDLCLFNDYGVVPAVNQIEVNPFFQRINSIEVNKKYNVTPQAWAPFGEGKNNIFENEILNTIAKAHNKSVAQVILRWLYQREVPFITKSVNKNRMEENFNIFDFELTSQEMNEILSLDQKESLFFDHTSAKGVEWIHSLIAQRG</sequence>
<keyword evidence="2" id="KW-0521">NADP</keyword>
<gene>
    <name evidence="8" type="ORF">SCHIN_v1c00440</name>
</gene>
<dbReference type="InterPro" id="IPR036812">
    <property type="entry name" value="NAD(P)_OxRdtase_dom_sf"/>
</dbReference>
<feature type="domain" description="NADP-dependent oxidoreductase" evidence="7">
    <location>
        <begin position="15"/>
        <end position="259"/>
    </location>
</feature>
<evidence type="ECO:0000259" key="7">
    <source>
        <dbReference type="Pfam" id="PF00248"/>
    </source>
</evidence>
<feature type="site" description="Lowers pKa of active site Tyr" evidence="6">
    <location>
        <position position="74"/>
    </location>
</feature>
<accession>A0A5B9Y5D3</accession>
<dbReference type="Proteomes" id="UP000323144">
    <property type="component" value="Chromosome"/>
</dbReference>
<dbReference type="Pfam" id="PF00248">
    <property type="entry name" value="Aldo_ket_red"/>
    <property type="match status" value="1"/>
</dbReference>
<dbReference type="PANTHER" id="PTHR43827:SF3">
    <property type="entry name" value="NADP-DEPENDENT OXIDOREDUCTASE DOMAIN-CONTAINING PROTEIN"/>
    <property type="match status" value="1"/>
</dbReference>
<dbReference type="GO" id="GO:0016616">
    <property type="term" value="F:oxidoreductase activity, acting on the CH-OH group of donors, NAD or NADP as acceptor"/>
    <property type="evidence" value="ECO:0007669"/>
    <property type="project" value="UniProtKB-ARBA"/>
</dbReference>
<evidence type="ECO:0000256" key="5">
    <source>
        <dbReference type="PIRSR" id="PIRSR000097-2"/>
    </source>
</evidence>
<feature type="active site" description="Proton donor" evidence="4">
    <location>
        <position position="49"/>
    </location>
</feature>
<dbReference type="PROSITE" id="PS00798">
    <property type="entry name" value="ALDOKETO_REDUCTASE_1"/>
    <property type="match status" value="1"/>
</dbReference>
<dbReference type="SUPFAM" id="SSF51430">
    <property type="entry name" value="NAD(P)-linked oxidoreductase"/>
    <property type="match status" value="1"/>
</dbReference>
<dbReference type="KEGG" id="schi:SCHIN_v1c00440"/>
<keyword evidence="3" id="KW-0560">Oxidoreductase</keyword>
<evidence type="ECO:0000256" key="2">
    <source>
        <dbReference type="ARBA" id="ARBA00022857"/>
    </source>
</evidence>
<reference evidence="8 9" key="1">
    <citation type="submission" date="2019-08" db="EMBL/GenBank/DDBJ databases">
        <title>Complete genome sequence of Spiroplasma chinense CCH (DSM 19755).</title>
        <authorList>
            <person name="Shen H.-Y."/>
            <person name="Lin Y.-C."/>
            <person name="Chou L."/>
            <person name="Kuo C.-H."/>
        </authorList>
    </citation>
    <scope>NUCLEOTIDE SEQUENCE [LARGE SCALE GENOMIC DNA]</scope>
    <source>
        <strain evidence="8 9">CCH</strain>
    </source>
</reference>
<dbReference type="CDD" id="cd19133">
    <property type="entry name" value="AKR_AKR5F1"/>
    <property type="match status" value="1"/>
</dbReference>
<comment type="similarity">
    <text evidence="1">Belongs to the aldo/keto reductase family.</text>
</comment>
<evidence type="ECO:0000256" key="3">
    <source>
        <dbReference type="ARBA" id="ARBA00023002"/>
    </source>
</evidence>
<dbReference type="PRINTS" id="PR00069">
    <property type="entry name" value="ALDKETRDTASE"/>
</dbReference>
<evidence type="ECO:0000313" key="9">
    <source>
        <dbReference type="Proteomes" id="UP000323144"/>
    </source>
</evidence>
<name>A0A5B9Y5D3_9MOLU</name>
<dbReference type="InterPro" id="IPR020471">
    <property type="entry name" value="AKR"/>
</dbReference>
<dbReference type="PROSITE" id="PS00062">
    <property type="entry name" value="ALDOKETO_REDUCTASE_2"/>
    <property type="match status" value="1"/>
</dbReference>
<dbReference type="RefSeq" id="WP_166507637.1">
    <property type="nucleotide sequence ID" value="NZ_CP043026.1"/>
</dbReference>
<dbReference type="InterPro" id="IPR023210">
    <property type="entry name" value="NADP_OxRdtase_dom"/>
</dbReference>
<dbReference type="InterPro" id="IPR018170">
    <property type="entry name" value="Aldo/ket_reductase_CS"/>
</dbReference>